<evidence type="ECO:0000256" key="1">
    <source>
        <dbReference type="ARBA" id="ARBA00008295"/>
    </source>
</evidence>
<dbReference type="PROSITE" id="PS01346">
    <property type="entry name" value="CLAUDIN"/>
    <property type="match status" value="1"/>
</dbReference>
<keyword evidence="10" id="KW-1185">Reference proteome</keyword>
<evidence type="ECO:0000256" key="4">
    <source>
        <dbReference type="ARBA" id="ARBA00022692"/>
    </source>
</evidence>
<dbReference type="Pfam" id="PF00822">
    <property type="entry name" value="PMP22_Claudin"/>
    <property type="match status" value="1"/>
</dbReference>
<feature type="transmembrane region" description="Helical" evidence="8">
    <location>
        <begin position="160"/>
        <end position="183"/>
    </location>
</feature>
<comment type="subcellular location">
    <subcellularLocation>
        <location evidence="8">Cell junction</location>
        <location evidence="8">Tight junction</location>
    </subcellularLocation>
    <subcellularLocation>
        <location evidence="8">Cell membrane</location>
        <topology evidence="8">Multi-pass membrane protein</topology>
    </subcellularLocation>
</comment>
<evidence type="ECO:0000313" key="10">
    <source>
        <dbReference type="Proteomes" id="UP001652642"/>
    </source>
</evidence>
<evidence type="ECO:0000313" key="11">
    <source>
        <dbReference type="RefSeq" id="XP_020645036.1"/>
    </source>
</evidence>
<dbReference type="FunFam" id="1.20.140.150:FF:000001">
    <property type="entry name" value="Claudin"/>
    <property type="match status" value="1"/>
</dbReference>
<evidence type="ECO:0000256" key="2">
    <source>
        <dbReference type="ARBA" id="ARBA00022427"/>
    </source>
</evidence>
<evidence type="ECO:0000256" key="3">
    <source>
        <dbReference type="ARBA" id="ARBA00022475"/>
    </source>
</evidence>
<protein>
    <recommendedName>
        <fullName evidence="8">Claudin</fullName>
    </recommendedName>
</protein>
<dbReference type="GO" id="GO:0005923">
    <property type="term" value="C:bicellular tight junction"/>
    <property type="evidence" value="ECO:0007669"/>
    <property type="project" value="UniProtKB-SubCell"/>
</dbReference>
<dbReference type="GO" id="GO:0005886">
    <property type="term" value="C:plasma membrane"/>
    <property type="evidence" value="ECO:0007669"/>
    <property type="project" value="UniProtKB-SubCell"/>
</dbReference>
<dbReference type="Proteomes" id="UP001652642">
    <property type="component" value="Chromosome 3"/>
</dbReference>
<dbReference type="Gene3D" id="1.20.140.150">
    <property type="match status" value="1"/>
</dbReference>
<dbReference type="OrthoDB" id="8749238at2759"/>
<dbReference type="PANTHER" id="PTHR12002">
    <property type="entry name" value="CLAUDIN"/>
    <property type="match status" value="1"/>
</dbReference>
<dbReference type="InterPro" id="IPR006187">
    <property type="entry name" value="Claudin"/>
</dbReference>
<dbReference type="GeneID" id="110076849"/>
<feature type="signal peptide" evidence="9">
    <location>
        <begin position="1"/>
        <end position="24"/>
    </location>
</feature>
<keyword evidence="9" id="KW-0732">Signal</keyword>
<dbReference type="AlphaFoldDB" id="A0A6J0T913"/>
<dbReference type="InterPro" id="IPR004031">
    <property type="entry name" value="PMP22/EMP/MP20/Claudin"/>
</dbReference>
<comment type="similarity">
    <text evidence="1 8">Belongs to the claudin family.</text>
</comment>
<keyword evidence="6 8" id="KW-1133">Transmembrane helix</keyword>
<dbReference type="PRINTS" id="PR01385">
    <property type="entry name" value="CLAUDIN14"/>
</dbReference>
<evidence type="ECO:0000256" key="6">
    <source>
        <dbReference type="ARBA" id="ARBA00022989"/>
    </source>
</evidence>
<evidence type="ECO:0000256" key="7">
    <source>
        <dbReference type="ARBA" id="ARBA00023136"/>
    </source>
</evidence>
<dbReference type="PRINTS" id="PR01077">
    <property type="entry name" value="CLAUDIN"/>
</dbReference>
<dbReference type="KEGG" id="pvt:110076849"/>
<accession>A0A6J0T913</accession>
<comment type="caution">
    <text evidence="8">Lacks conserved residue(s) required for the propagation of feature annotation.</text>
</comment>
<dbReference type="GO" id="GO:0005198">
    <property type="term" value="F:structural molecule activity"/>
    <property type="evidence" value="ECO:0007669"/>
    <property type="project" value="InterPro"/>
</dbReference>
<name>A0A6J0T913_9SAUR</name>
<evidence type="ECO:0000256" key="8">
    <source>
        <dbReference type="RuleBase" id="RU060637"/>
    </source>
</evidence>
<sequence>MASMAVQLLGFFLSLLGLAGTITATILPHWWRTAHVGTNIITAVAYMKGLWMECVWHSTGIYQCQLHRSPLALPRDLRAARAMMVISCVLSTLASVAAAIGMKCTQCAKGSAAKNVFAILGGVLFILAGLICLIPVSWSTNDVVTDFYNPMLPNGMKYEIGQALYLGFVCAALSILGGVILCASCQHTANNIAYNPQPRITRAAPSYRPPMAYKANHTSSVSSASHGGYRLNDYV</sequence>
<dbReference type="RefSeq" id="XP_020645036.1">
    <property type="nucleotide sequence ID" value="XM_020789377.2"/>
</dbReference>
<feature type="transmembrane region" description="Helical" evidence="8">
    <location>
        <begin position="82"/>
        <end position="104"/>
    </location>
</feature>
<dbReference type="InterPro" id="IPR017974">
    <property type="entry name" value="Claudin_CS"/>
</dbReference>
<gene>
    <name evidence="11" type="primary">CLDN14</name>
</gene>
<keyword evidence="3 8" id="KW-1003">Cell membrane</keyword>
<keyword evidence="5 8" id="KW-0965">Cell junction</keyword>
<comment type="function">
    <text evidence="8">Claudins function as major constituents of the tight junction complexes that regulate the permeability of epithelia.</text>
</comment>
<feature type="chain" id="PRO_5027075661" description="Claudin" evidence="9">
    <location>
        <begin position="25"/>
        <end position="235"/>
    </location>
</feature>
<organism evidence="10 11">
    <name type="scientific">Pogona vitticeps</name>
    <name type="common">central bearded dragon</name>
    <dbReference type="NCBI Taxonomy" id="103695"/>
    <lineage>
        <taxon>Eukaryota</taxon>
        <taxon>Metazoa</taxon>
        <taxon>Chordata</taxon>
        <taxon>Craniata</taxon>
        <taxon>Vertebrata</taxon>
        <taxon>Euteleostomi</taxon>
        <taxon>Lepidosauria</taxon>
        <taxon>Squamata</taxon>
        <taxon>Bifurcata</taxon>
        <taxon>Unidentata</taxon>
        <taxon>Episquamata</taxon>
        <taxon>Toxicofera</taxon>
        <taxon>Iguania</taxon>
        <taxon>Acrodonta</taxon>
        <taxon>Agamidae</taxon>
        <taxon>Amphibolurinae</taxon>
        <taxon>Pogona</taxon>
    </lineage>
</organism>
<reference evidence="11" key="1">
    <citation type="submission" date="2025-08" db="UniProtKB">
        <authorList>
            <consortium name="RefSeq"/>
        </authorList>
    </citation>
    <scope>IDENTIFICATION</scope>
</reference>
<feature type="transmembrane region" description="Helical" evidence="8">
    <location>
        <begin position="116"/>
        <end position="140"/>
    </location>
</feature>
<evidence type="ECO:0000256" key="9">
    <source>
        <dbReference type="SAM" id="SignalP"/>
    </source>
</evidence>
<keyword evidence="7 8" id="KW-0472">Membrane</keyword>
<dbReference type="CTD" id="23562"/>
<keyword evidence="4 8" id="KW-0812">Transmembrane</keyword>
<evidence type="ECO:0000256" key="5">
    <source>
        <dbReference type="ARBA" id="ARBA00022949"/>
    </source>
</evidence>
<dbReference type="InParanoid" id="A0A6J0T913"/>
<keyword evidence="2 8" id="KW-0796">Tight junction</keyword>
<proteinExistence type="inferred from homology"/>